<proteinExistence type="predicted"/>
<comment type="caution">
    <text evidence="4">The sequence shown here is derived from an EMBL/GenBank/DDBJ whole genome shotgun (WGS) entry which is preliminary data.</text>
</comment>
<gene>
    <name evidence="4" type="ORF">QR46_3751</name>
</gene>
<dbReference type="PANTHER" id="PTHR37049">
    <property type="entry name" value="PEPTIDASE S41 FAMILY PROTEIN"/>
    <property type="match status" value="1"/>
</dbReference>
<dbReference type="OrthoDB" id="27214at2759"/>
<keyword evidence="2" id="KW-0472">Membrane</keyword>
<dbReference type="Proteomes" id="UP000070089">
    <property type="component" value="Unassembled WGS sequence"/>
</dbReference>
<evidence type="ECO:0008006" key="6">
    <source>
        <dbReference type="Google" id="ProtNLM"/>
    </source>
</evidence>
<organism evidence="4 5">
    <name type="scientific">Giardia duodenalis assemblage B</name>
    <dbReference type="NCBI Taxonomy" id="1394984"/>
    <lineage>
        <taxon>Eukaryota</taxon>
        <taxon>Metamonada</taxon>
        <taxon>Diplomonadida</taxon>
        <taxon>Hexamitidae</taxon>
        <taxon>Giardiinae</taxon>
        <taxon>Giardia</taxon>
    </lineage>
</organism>
<sequence length="837" mass="95420">MGLGYLLLVYSVVLAADPCYFPHTNEVLELSQLRACFDSIPLDKNGVGYPTIDTLLKLNDMYVFNEMAKEPIAPYDVPTNAYKIPHIDVKRELQAIHDNMDSYTTDFDFHDAVSAVYLKLKDPHTRYDKPQGYSFMRVVLPLTVSAAYRNRVLEYTLTELPPEYQFVTWEYRKKLREQGINIDQFIDQRILSINGVPVAEAMQRFADDVVYISKNPHARLNAALDTDFYIRSLKSFGWPGRTGTTLDTEVLSIEFYDKSTLELPFLAYVTTEIRGVIDLKAHIMDTHTDTESDSSVTRKRRATPLARFLDDTMEASTRATTQPTRTFSTATDGEDEYYIDADHQGVDITLYSLYKNTKQVGYLLNIPTFAPESPKQYVDDFEAAISILDSTHVTDPFLIVNVARNGGGYVTLGYRTLHVLAPYINPLYGNYTIRKSAYAEFYSSRGNFSTQNRYRLSDWMRYKNNAWYTGETEHILYMTGHDEALSGIYTFDLAYDEVDFKEDFERLVNIKTPKFLQESGNSRLVFVTDGTCGSTCACFAKRAREAHMGVWMGMGGNPSLRRIRNESDSENLLVDMDVASFAGGSVMDSQYVFDDSFAPQYNTHIGLTKLPTTALHRWAFEQIFSWNWSQPFDSVKTPLEYVNNPVDDYINYWPAGGSRYMDHNTYLNLAVEAYKKASSICYPFQMKTSRYCESVGGGIYANPCDLQRNRYNEDICSFYSCIDGYMLTEAGICVKQPEKWDQPVSALETGIYIGLAVILVLLIGSLTGYFIFRCVKYSQHVKKCKAEGTWQRVPSVVERLREFANRRKMKKADKKGESASKVEEEGLTSSPRDTAEI</sequence>
<evidence type="ECO:0000313" key="4">
    <source>
        <dbReference type="EMBL" id="KWX12281.1"/>
    </source>
</evidence>
<feature type="signal peptide" evidence="3">
    <location>
        <begin position="1"/>
        <end position="15"/>
    </location>
</feature>
<dbReference type="AlphaFoldDB" id="A0A132NQE8"/>
<feature type="compositionally biased region" description="Basic and acidic residues" evidence="1">
    <location>
        <begin position="814"/>
        <end position="824"/>
    </location>
</feature>
<evidence type="ECO:0000313" key="5">
    <source>
        <dbReference type="Proteomes" id="UP000070089"/>
    </source>
</evidence>
<evidence type="ECO:0000256" key="1">
    <source>
        <dbReference type="SAM" id="MobiDB-lite"/>
    </source>
</evidence>
<feature type="compositionally biased region" description="Polar residues" evidence="1">
    <location>
        <begin position="827"/>
        <end position="837"/>
    </location>
</feature>
<keyword evidence="2" id="KW-0812">Transmembrane</keyword>
<dbReference type="InterPro" id="IPR052766">
    <property type="entry name" value="S41A_metabolite_peptidase"/>
</dbReference>
<name>A0A132NQE8_GIAIN</name>
<dbReference type="SUPFAM" id="SSF52096">
    <property type="entry name" value="ClpP/crotonase"/>
    <property type="match status" value="1"/>
</dbReference>
<dbReference type="EMBL" id="JXTI01000126">
    <property type="protein sequence ID" value="KWX12281.1"/>
    <property type="molecule type" value="Genomic_DNA"/>
</dbReference>
<dbReference type="Gene3D" id="3.90.226.10">
    <property type="entry name" value="2-enoyl-CoA Hydratase, Chain A, domain 1"/>
    <property type="match status" value="1"/>
</dbReference>
<evidence type="ECO:0000256" key="2">
    <source>
        <dbReference type="SAM" id="Phobius"/>
    </source>
</evidence>
<dbReference type="InterPro" id="IPR029045">
    <property type="entry name" value="ClpP/crotonase-like_dom_sf"/>
</dbReference>
<feature type="region of interest" description="Disordered" evidence="1">
    <location>
        <begin position="805"/>
        <end position="837"/>
    </location>
</feature>
<dbReference type="PANTHER" id="PTHR37049:SF4">
    <property type="entry name" value="RHODANESE DOMAIN-CONTAINING PROTEIN"/>
    <property type="match status" value="1"/>
</dbReference>
<keyword evidence="2" id="KW-1133">Transmembrane helix</keyword>
<feature type="chain" id="PRO_5012136185" description="Tail specific protease domain-containing protein" evidence="3">
    <location>
        <begin position="16"/>
        <end position="837"/>
    </location>
</feature>
<keyword evidence="3" id="KW-0732">Signal</keyword>
<feature type="transmembrane region" description="Helical" evidence="2">
    <location>
        <begin position="751"/>
        <end position="772"/>
    </location>
</feature>
<dbReference type="VEuPathDB" id="GiardiaDB:QR46_3751"/>
<reference evidence="4 5" key="1">
    <citation type="journal article" date="2015" name="Mol. Biochem. Parasitol.">
        <title>Identification of polymorphic genes for use in assemblage B genotyping assays through comparative genomics of multiple assemblage B Giardia duodenalis isolates.</title>
        <authorList>
            <person name="Wielinga C."/>
            <person name="Thompson R.C."/>
            <person name="Monis P."/>
            <person name="Ryan U."/>
        </authorList>
    </citation>
    <scope>NUCLEOTIDE SEQUENCE [LARGE SCALE GENOMIC DNA]</scope>
    <source>
        <strain evidence="4 5">BAH15c1</strain>
    </source>
</reference>
<accession>A0A132NQE8</accession>
<protein>
    <recommendedName>
        <fullName evidence="6">Tail specific protease domain-containing protein</fullName>
    </recommendedName>
</protein>
<evidence type="ECO:0000256" key="3">
    <source>
        <dbReference type="SAM" id="SignalP"/>
    </source>
</evidence>